<protein>
    <submittedName>
        <fullName evidence="2">Uncharacterized protein</fullName>
    </submittedName>
</protein>
<evidence type="ECO:0000313" key="2">
    <source>
        <dbReference type="EMBL" id="EIW80167.1"/>
    </source>
</evidence>
<dbReference type="EMBL" id="JH711579">
    <property type="protein sequence ID" value="EIW80167.1"/>
    <property type="molecule type" value="Genomic_DNA"/>
</dbReference>
<reference evidence="3" key="1">
    <citation type="journal article" date="2012" name="Science">
        <title>The Paleozoic origin of enzymatic lignin decomposition reconstructed from 31 fungal genomes.</title>
        <authorList>
            <person name="Floudas D."/>
            <person name="Binder M."/>
            <person name="Riley R."/>
            <person name="Barry K."/>
            <person name="Blanchette R.A."/>
            <person name="Henrissat B."/>
            <person name="Martinez A.T."/>
            <person name="Otillar R."/>
            <person name="Spatafora J.W."/>
            <person name="Yadav J.S."/>
            <person name="Aerts A."/>
            <person name="Benoit I."/>
            <person name="Boyd A."/>
            <person name="Carlson A."/>
            <person name="Copeland A."/>
            <person name="Coutinho P.M."/>
            <person name="de Vries R.P."/>
            <person name="Ferreira P."/>
            <person name="Findley K."/>
            <person name="Foster B."/>
            <person name="Gaskell J."/>
            <person name="Glotzer D."/>
            <person name="Gorecki P."/>
            <person name="Heitman J."/>
            <person name="Hesse C."/>
            <person name="Hori C."/>
            <person name="Igarashi K."/>
            <person name="Jurgens J.A."/>
            <person name="Kallen N."/>
            <person name="Kersten P."/>
            <person name="Kohler A."/>
            <person name="Kuees U."/>
            <person name="Kumar T.K.A."/>
            <person name="Kuo A."/>
            <person name="LaButti K."/>
            <person name="Larrondo L.F."/>
            <person name="Lindquist E."/>
            <person name="Ling A."/>
            <person name="Lombard V."/>
            <person name="Lucas S."/>
            <person name="Lundell T."/>
            <person name="Martin R."/>
            <person name="McLaughlin D.J."/>
            <person name="Morgenstern I."/>
            <person name="Morin E."/>
            <person name="Murat C."/>
            <person name="Nagy L.G."/>
            <person name="Nolan M."/>
            <person name="Ohm R.A."/>
            <person name="Patyshakuliyeva A."/>
            <person name="Rokas A."/>
            <person name="Ruiz-Duenas F.J."/>
            <person name="Sabat G."/>
            <person name="Salamov A."/>
            <person name="Samejima M."/>
            <person name="Schmutz J."/>
            <person name="Slot J.C."/>
            <person name="St John F."/>
            <person name="Stenlid J."/>
            <person name="Sun H."/>
            <person name="Sun S."/>
            <person name="Syed K."/>
            <person name="Tsang A."/>
            <person name="Wiebenga A."/>
            <person name="Young D."/>
            <person name="Pisabarro A."/>
            <person name="Eastwood D.C."/>
            <person name="Martin F."/>
            <person name="Cullen D."/>
            <person name="Grigoriev I.V."/>
            <person name="Hibbett D.S."/>
        </authorList>
    </citation>
    <scope>NUCLEOTIDE SEQUENCE [LARGE SCALE GENOMIC DNA]</scope>
    <source>
        <strain evidence="3">RWD-64-598 SS2</strain>
    </source>
</reference>
<dbReference type="AlphaFoldDB" id="A0A5M3MMA9"/>
<evidence type="ECO:0000256" key="1">
    <source>
        <dbReference type="SAM" id="MobiDB-lite"/>
    </source>
</evidence>
<name>A0A5M3MMA9_CONPW</name>
<dbReference type="Proteomes" id="UP000053558">
    <property type="component" value="Unassembled WGS sequence"/>
</dbReference>
<proteinExistence type="predicted"/>
<accession>A0A5M3MMA9</accession>
<feature type="region of interest" description="Disordered" evidence="1">
    <location>
        <begin position="1"/>
        <end position="65"/>
    </location>
</feature>
<dbReference type="KEGG" id="cput:CONPUDRAFT_82534"/>
<dbReference type="GeneID" id="19210436"/>
<dbReference type="RefSeq" id="XP_007769184.1">
    <property type="nucleotide sequence ID" value="XM_007770994.1"/>
</dbReference>
<gene>
    <name evidence="2" type="ORF">CONPUDRAFT_82534</name>
</gene>
<comment type="caution">
    <text evidence="2">The sequence shown here is derived from an EMBL/GenBank/DDBJ whole genome shotgun (WGS) entry which is preliminary data.</text>
</comment>
<sequence>MRLMASVSREGGDHRPRGSGVPPGRHRLRGRYGSPQSSRHYRAPTPPSHNAIAHKRVKDSRIHAP</sequence>
<organism evidence="2 3">
    <name type="scientific">Coniophora puteana (strain RWD-64-598)</name>
    <name type="common">Brown rot fungus</name>
    <dbReference type="NCBI Taxonomy" id="741705"/>
    <lineage>
        <taxon>Eukaryota</taxon>
        <taxon>Fungi</taxon>
        <taxon>Dikarya</taxon>
        <taxon>Basidiomycota</taxon>
        <taxon>Agaricomycotina</taxon>
        <taxon>Agaricomycetes</taxon>
        <taxon>Agaricomycetidae</taxon>
        <taxon>Boletales</taxon>
        <taxon>Coniophorineae</taxon>
        <taxon>Coniophoraceae</taxon>
        <taxon>Coniophora</taxon>
    </lineage>
</organism>
<evidence type="ECO:0000313" key="3">
    <source>
        <dbReference type="Proteomes" id="UP000053558"/>
    </source>
</evidence>
<keyword evidence="3" id="KW-1185">Reference proteome</keyword>